<feature type="transmembrane region" description="Helical" evidence="7">
    <location>
        <begin position="314"/>
        <end position="336"/>
    </location>
</feature>
<evidence type="ECO:0000256" key="3">
    <source>
        <dbReference type="ARBA" id="ARBA00022692"/>
    </source>
</evidence>
<reference evidence="10" key="2">
    <citation type="journal article" date="2009" name="Genome Res.">
        <title>Comparative genomic analyses of the human fungal pathogens Coccidioides and their relatives.</title>
        <authorList>
            <person name="Sharpton T.J."/>
            <person name="Stajich J.E."/>
            <person name="Rounsley S.D."/>
            <person name="Gardner M.J."/>
            <person name="Wortman J.R."/>
            <person name="Jordar V.S."/>
            <person name="Maiti R."/>
            <person name="Kodira C.D."/>
            <person name="Neafsey D.E."/>
            <person name="Zeng Q."/>
            <person name="Hung C.-Y."/>
            <person name="McMahan C."/>
            <person name="Muszewska A."/>
            <person name="Grynberg M."/>
            <person name="Mandel M.A."/>
            <person name="Kellner E.M."/>
            <person name="Barker B.M."/>
            <person name="Galgiani J.N."/>
            <person name="Orbach M.J."/>
            <person name="Kirkland T.N."/>
            <person name="Cole G.T."/>
            <person name="Henn M.R."/>
            <person name="Birren B.W."/>
            <person name="Taylor J.W."/>
        </authorList>
    </citation>
    <scope>NUCLEOTIDE SEQUENCE [LARGE SCALE GENOMIC DNA]</scope>
    <source>
        <strain evidence="10">RMSCC 3488</strain>
    </source>
</reference>
<keyword evidence="5 7" id="KW-0472">Membrane</keyword>
<feature type="transmembrane region" description="Helical" evidence="7">
    <location>
        <begin position="407"/>
        <end position="427"/>
    </location>
</feature>
<dbReference type="EMBL" id="DS268113">
    <property type="protein sequence ID" value="KMM71818.1"/>
    <property type="molecule type" value="Genomic_DNA"/>
</dbReference>
<dbReference type="InterPro" id="IPR020846">
    <property type="entry name" value="MFS_dom"/>
</dbReference>
<feature type="transmembrane region" description="Helical" evidence="7">
    <location>
        <begin position="114"/>
        <end position="133"/>
    </location>
</feature>
<organism evidence="9 10">
    <name type="scientific">Coccidioides posadasii RMSCC 3488</name>
    <dbReference type="NCBI Taxonomy" id="454284"/>
    <lineage>
        <taxon>Eukaryota</taxon>
        <taxon>Fungi</taxon>
        <taxon>Dikarya</taxon>
        <taxon>Ascomycota</taxon>
        <taxon>Pezizomycotina</taxon>
        <taxon>Eurotiomycetes</taxon>
        <taxon>Eurotiomycetidae</taxon>
        <taxon>Onygenales</taxon>
        <taxon>Onygenaceae</taxon>
        <taxon>Coccidioides</taxon>
    </lineage>
</organism>
<feature type="transmembrane region" description="Helical" evidence="7">
    <location>
        <begin position="207"/>
        <end position="229"/>
    </location>
</feature>
<dbReference type="PANTHER" id="PTHR43791">
    <property type="entry name" value="PERMEASE-RELATED"/>
    <property type="match status" value="1"/>
</dbReference>
<feature type="transmembrane region" description="Helical" evidence="7">
    <location>
        <begin position="373"/>
        <end position="395"/>
    </location>
</feature>
<feature type="domain" description="Major facilitator superfamily (MFS) profile" evidence="8">
    <location>
        <begin position="47"/>
        <end position="466"/>
    </location>
</feature>
<comment type="subcellular location">
    <subcellularLocation>
        <location evidence="1">Membrane</location>
        <topology evidence="1">Multi-pass membrane protein</topology>
    </subcellularLocation>
</comment>
<evidence type="ECO:0000256" key="1">
    <source>
        <dbReference type="ARBA" id="ARBA00004141"/>
    </source>
</evidence>
<dbReference type="SUPFAM" id="SSF103473">
    <property type="entry name" value="MFS general substrate transporter"/>
    <property type="match status" value="1"/>
</dbReference>
<feature type="transmembrane region" description="Helical" evidence="7">
    <location>
        <begin position="348"/>
        <end position="367"/>
    </location>
</feature>
<dbReference type="InterPro" id="IPR036259">
    <property type="entry name" value="MFS_trans_sf"/>
</dbReference>
<reference evidence="9 10" key="1">
    <citation type="submission" date="2007-06" db="EMBL/GenBank/DDBJ databases">
        <title>The Genome Sequence of Coccidioides posadasii RMSCC_3488.</title>
        <authorList>
            <consortium name="Coccidioides Genome Resources Consortium"/>
            <consortium name="The Broad Institute Genome Sequencing Platform"/>
            <person name="Henn M.R."/>
            <person name="Sykes S."/>
            <person name="Young S."/>
            <person name="Jaffe D."/>
            <person name="Berlin A."/>
            <person name="Alvarez P."/>
            <person name="Butler J."/>
            <person name="Gnerre S."/>
            <person name="Grabherr M."/>
            <person name="Mauceli E."/>
            <person name="Brockman W."/>
            <person name="Kodira C."/>
            <person name="Alvarado L."/>
            <person name="Zeng Q."/>
            <person name="Crawford M."/>
            <person name="Antoine C."/>
            <person name="Devon K."/>
            <person name="Galgiani J."/>
            <person name="Orsborn K."/>
            <person name="Lewis M.L."/>
            <person name="Nusbaum C."/>
            <person name="Galagan J."/>
            <person name="Birren B."/>
        </authorList>
    </citation>
    <scope>NUCLEOTIDE SEQUENCE [LARGE SCALE GENOMIC DNA]</scope>
    <source>
        <strain evidence="9 10">RMSCC 3488</strain>
    </source>
</reference>
<keyword evidence="3 7" id="KW-0812">Transmembrane</keyword>
<keyword evidence="4 7" id="KW-1133">Transmembrane helix</keyword>
<dbReference type="Proteomes" id="UP000054567">
    <property type="component" value="Unassembled WGS sequence"/>
</dbReference>
<dbReference type="GO" id="GO:0022857">
    <property type="term" value="F:transmembrane transporter activity"/>
    <property type="evidence" value="ECO:0007669"/>
    <property type="project" value="InterPro"/>
</dbReference>
<evidence type="ECO:0000256" key="7">
    <source>
        <dbReference type="SAM" id="Phobius"/>
    </source>
</evidence>
<name>A0A0J6FN69_COCPO</name>
<keyword evidence="2" id="KW-0813">Transport</keyword>
<dbReference type="AlphaFoldDB" id="A0A0J6FN69"/>
<dbReference type="FunFam" id="1.20.1250.20:FF:000511">
    <property type="entry name" value="MFS general substrate transporter"/>
    <property type="match status" value="1"/>
</dbReference>
<feature type="transmembrane region" description="Helical" evidence="7">
    <location>
        <begin position="83"/>
        <end position="102"/>
    </location>
</feature>
<dbReference type="GO" id="GO:0016020">
    <property type="term" value="C:membrane"/>
    <property type="evidence" value="ECO:0007669"/>
    <property type="project" value="UniProtKB-SubCell"/>
</dbReference>
<dbReference type="FunFam" id="1.20.1250.20:FF:000409">
    <property type="entry name" value="MFS general substrate transporter"/>
    <property type="match status" value="1"/>
</dbReference>
<dbReference type="Pfam" id="PF07690">
    <property type="entry name" value="MFS_1"/>
    <property type="match status" value="1"/>
</dbReference>
<dbReference type="Gene3D" id="1.20.1250.20">
    <property type="entry name" value="MFS general substrate transporter like domains"/>
    <property type="match status" value="2"/>
</dbReference>
<evidence type="ECO:0000259" key="8">
    <source>
        <dbReference type="PROSITE" id="PS50850"/>
    </source>
</evidence>
<evidence type="ECO:0000256" key="4">
    <source>
        <dbReference type="ARBA" id="ARBA00022989"/>
    </source>
</evidence>
<dbReference type="InterPro" id="IPR011701">
    <property type="entry name" value="MFS"/>
</dbReference>
<dbReference type="PROSITE" id="PS50850">
    <property type="entry name" value="MFS"/>
    <property type="match status" value="1"/>
</dbReference>
<feature type="compositionally biased region" description="Basic and acidic residues" evidence="6">
    <location>
        <begin position="16"/>
        <end position="25"/>
    </location>
</feature>
<dbReference type="OrthoDB" id="3639251at2759"/>
<gene>
    <name evidence="9" type="ORF">CPAG_08119</name>
</gene>
<evidence type="ECO:0000256" key="6">
    <source>
        <dbReference type="SAM" id="MobiDB-lite"/>
    </source>
</evidence>
<accession>A0A0J6FN69</accession>
<feature type="region of interest" description="Disordered" evidence="6">
    <location>
        <begin position="1"/>
        <end position="29"/>
    </location>
</feature>
<dbReference type="PANTHER" id="PTHR43791:SF47">
    <property type="entry name" value="MAJOR FACILITATOR SUPERFAMILY (MFS) PROFILE DOMAIN-CONTAINING PROTEIN-RELATED"/>
    <property type="match status" value="1"/>
</dbReference>
<dbReference type="VEuPathDB" id="FungiDB:CPAG_08119"/>
<reference evidence="10" key="3">
    <citation type="journal article" date="2010" name="Genome Res.">
        <title>Population genomic sequencing of Coccidioides fungi reveals recent hybridization and transposon control.</title>
        <authorList>
            <person name="Neafsey D.E."/>
            <person name="Barker B.M."/>
            <person name="Sharpton T.J."/>
            <person name="Stajich J.E."/>
            <person name="Park D.J."/>
            <person name="Whiston E."/>
            <person name="Hung C.-Y."/>
            <person name="McMahan C."/>
            <person name="White J."/>
            <person name="Sykes S."/>
            <person name="Heiman D."/>
            <person name="Young S."/>
            <person name="Zeng Q."/>
            <person name="Abouelleil A."/>
            <person name="Aftuck L."/>
            <person name="Bessette D."/>
            <person name="Brown A."/>
            <person name="FitzGerald M."/>
            <person name="Lui A."/>
            <person name="Macdonald J.P."/>
            <person name="Priest M."/>
            <person name="Orbach M.J."/>
            <person name="Galgiani J.N."/>
            <person name="Kirkland T.N."/>
            <person name="Cole G.T."/>
            <person name="Birren B.W."/>
            <person name="Henn M.R."/>
            <person name="Taylor J.W."/>
            <person name="Rounsley S.D."/>
        </authorList>
    </citation>
    <scope>NUCLEOTIDE SEQUENCE [LARGE SCALE GENOMIC DNA]</scope>
    <source>
        <strain evidence="10">RMSCC 3488</strain>
    </source>
</reference>
<protein>
    <submittedName>
        <fullName evidence="9">TtuB protein</fullName>
    </submittedName>
</protein>
<evidence type="ECO:0000313" key="9">
    <source>
        <dbReference type="EMBL" id="KMM71818.1"/>
    </source>
</evidence>
<feature type="transmembrane region" description="Helical" evidence="7">
    <location>
        <begin position="174"/>
        <end position="195"/>
    </location>
</feature>
<feature type="transmembrane region" description="Helical" evidence="7">
    <location>
        <begin position="139"/>
        <end position="162"/>
    </location>
</feature>
<evidence type="ECO:0000313" key="10">
    <source>
        <dbReference type="Proteomes" id="UP000054567"/>
    </source>
</evidence>
<feature type="transmembrane region" description="Helical" evidence="7">
    <location>
        <begin position="439"/>
        <end position="461"/>
    </location>
</feature>
<sequence>MASQTTPAEGKQSPIHIEDGSKLDSESNEAFTPKEAASLRRRIDLRLIPALGFMYGISLMDRKNVSNAAIAGMRTDLSLLEGYRYSLITLCFFITYVVFQSPMTVICRKVGPRIFLPGICFLWGALVIGLGFAKNWTTVVALRLVLGILEAGYFPGCVYLLSTWYTRFEVARRYSVFYLIGSLASALSGILAYGLMQMEGVQGIRGWRWIFIMEGVITCAIAIFAYAFIVRFPDQERDKPSFRFLQPHECQYIIDRLEEDRRDVVAEKFTLKRFLKPAGDFEIWVFAFMFFCLTTVTYAFAFFLPIILRDNLGFSLAASQCLIAPPYVFSAILMFVTSWISDRYRMRAPIILLNCIILIVGLPIMGFHSNNAVRYFGVFIAVAGANANVPAIMAYQANNIRGQWKRAFCSATLTGFGGIGGISGSLVFRSQDRPDYMPGMVACIVCAVAIMICATLLTLYFRATNKKADRGEKIIGEDPDFRYTL</sequence>
<feature type="transmembrane region" description="Helical" evidence="7">
    <location>
        <begin position="283"/>
        <end position="308"/>
    </location>
</feature>
<proteinExistence type="predicted"/>
<evidence type="ECO:0000256" key="2">
    <source>
        <dbReference type="ARBA" id="ARBA00022448"/>
    </source>
</evidence>
<evidence type="ECO:0000256" key="5">
    <source>
        <dbReference type="ARBA" id="ARBA00023136"/>
    </source>
</evidence>